<dbReference type="Proteomes" id="UP000177720">
    <property type="component" value="Unassembled WGS sequence"/>
</dbReference>
<comment type="caution">
    <text evidence="1">The sequence shown here is derived from an EMBL/GenBank/DDBJ whole genome shotgun (WGS) entry which is preliminary data.</text>
</comment>
<gene>
    <name evidence="1" type="ORF">A2Y47_00755</name>
</gene>
<proteinExistence type="predicted"/>
<dbReference type="EMBL" id="MFIN01000026">
    <property type="protein sequence ID" value="OGF95546.1"/>
    <property type="molecule type" value="Genomic_DNA"/>
</dbReference>
<protein>
    <submittedName>
        <fullName evidence="1">Uncharacterized protein</fullName>
    </submittedName>
</protein>
<evidence type="ECO:0000313" key="2">
    <source>
        <dbReference type="Proteomes" id="UP000177720"/>
    </source>
</evidence>
<accession>A0A1F5Y6L9</accession>
<organism evidence="1 2">
    <name type="scientific">Candidatus Giovannonibacteria bacterium RIFCSPLOWO2_12_43_8</name>
    <dbReference type="NCBI Taxonomy" id="1798361"/>
    <lineage>
        <taxon>Bacteria</taxon>
        <taxon>Candidatus Giovannoniibacteriota</taxon>
    </lineage>
</organism>
<name>A0A1F5Y6L9_9BACT</name>
<reference evidence="1 2" key="1">
    <citation type="journal article" date="2016" name="Nat. Commun.">
        <title>Thousands of microbial genomes shed light on interconnected biogeochemical processes in an aquifer system.</title>
        <authorList>
            <person name="Anantharaman K."/>
            <person name="Brown C.T."/>
            <person name="Hug L.A."/>
            <person name="Sharon I."/>
            <person name="Castelle C.J."/>
            <person name="Probst A.J."/>
            <person name="Thomas B.C."/>
            <person name="Singh A."/>
            <person name="Wilkins M.J."/>
            <person name="Karaoz U."/>
            <person name="Brodie E.L."/>
            <person name="Williams K.H."/>
            <person name="Hubbard S.S."/>
            <person name="Banfield J.F."/>
        </authorList>
    </citation>
    <scope>NUCLEOTIDE SEQUENCE [LARGE SCALE GENOMIC DNA]</scope>
</reference>
<evidence type="ECO:0000313" key="1">
    <source>
        <dbReference type="EMBL" id="OGF95546.1"/>
    </source>
</evidence>
<sequence length="132" mass="14787">MNKFEIQSNAEETLDQESVEEIISIDNPEEAKEFIKNHFENGERPIVTIPKEYSDAIKNGLKARSSWIPGVALIIATIARTPYLPKNQERIAIKIGRISPEQIAPRFTGPDKKFHGVVVLDGPIPPEALEEL</sequence>
<dbReference type="AlphaFoldDB" id="A0A1F5Y6L9"/>